<dbReference type="Gene3D" id="1.10.3210.10">
    <property type="entry name" value="Hypothetical protein af1432"/>
    <property type="match status" value="1"/>
</dbReference>
<name>A0A937D9M3_9BURK</name>
<comment type="caution">
    <text evidence="2">The sequence shown here is derived from an EMBL/GenBank/DDBJ whole genome shotgun (WGS) entry which is preliminary data.</text>
</comment>
<dbReference type="InterPro" id="IPR052340">
    <property type="entry name" value="RNase_Y/CdgJ"/>
</dbReference>
<sequence>MSASRPIRPSPVAIDFDAGSVGEAAFSRQALLDAEGSVLGWKVGLFSGDRSALAAAARAVQGTSAAGVLVWWQASLDTLLDPQLEQFDARRTVLQFEPPARNDADVVAQCVSSLAACRRLGFRVAGSSDLPASGHPLSKQLDILVVDVSAADSPAAIQKAREPGLPLLVQQVHTEEQRRQAQALGARWFAGDWFMAAPVAQRTTIRPSHALLLELISMVKREAELAEIETVLRRDPLLALRLLRLINHCGYGLPVKITSFAHAVMLLGLRKLLRWCCMLMATDKGDVPPATGYTAVVRGRFMEVLAQHLLGEAEGDSACIAGMFSLLDAMTGLPFDRLLNNLALPQDVVAALCEQRGPLYPLLQLAVAIERDDRAGFTRARSELGLSDAQVARAHLEALAWTADVLARQQ</sequence>
<organism evidence="2 3">
    <name type="scientific">Ramlibacter aurantiacus</name>
    <dbReference type="NCBI Taxonomy" id="2801330"/>
    <lineage>
        <taxon>Bacteria</taxon>
        <taxon>Pseudomonadati</taxon>
        <taxon>Pseudomonadota</taxon>
        <taxon>Betaproteobacteria</taxon>
        <taxon>Burkholderiales</taxon>
        <taxon>Comamonadaceae</taxon>
        <taxon>Ramlibacter</taxon>
    </lineage>
</organism>
<evidence type="ECO:0000259" key="1">
    <source>
        <dbReference type="PROSITE" id="PS51833"/>
    </source>
</evidence>
<evidence type="ECO:0000313" key="2">
    <source>
        <dbReference type="EMBL" id="MBL0423336.1"/>
    </source>
</evidence>
<proteinExistence type="predicted"/>
<dbReference type="PANTHER" id="PTHR33525:SF4">
    <property type="entry name" value="CYCLIC DI-GMP PHOSPHODIESTERASE CDGJ"/>
    <property type="match status" value="1"/>
</dbReference>
<dbReference type="PROSITE" id="PS51833">
    <property type="entry name" value="HDOD"/>
    <property type="match status" value="1"/>
</dbReference>
<feature type="domain" description="HDOD" evidence="1">
    <location>
        <begin position="205"/>
        <end position="398"/>
    </location>
</feature>
<accession>A0A937D9M3</accession>
<dbReference type="Pfam" id="PF08668">
    <property type="entry name" value="HDOD"/>
    <property type="match status" value="1"/>
</dbReference>
<evidence type="ECO:0000313" key="3">
    <source>
        <dbReference type="Proteomes" id="UP000613011"/>
    </source>
</evidence>
<reference evidence="2" key="1">
    <citation type="submission" date="2021-01" db="EMBL/GenBank/DDBJ databases">
        <title>Ramlibacter sp. strain AW1 16S ribosomal RNA gene Genome sequencing and assembly.</title>
        <authorList>
            <person name="Kang M."/>
        </authorList>
    </citation>
    <scope>NUCLEOTIDE SEQUENCE</scope>
    <source>
        <strain evidence="2">AW1</strain>
    </source>
</reference>
<protein>
    <submittedName>
        <fullName evidence="2">HDOD domain-containing protein</fullName>
    </submittedName>
</protein>
<dbReference type="AlphaFoldDB" id="A0A937D9M3"/>
<gene>
    <name evidence="2" type="ORF">JI739_23570</name>
</gene>
<keyword evidence="3" id="KW-1185">Reference proteome</keyword>
<dbReference type="InterPro" id="IPR013976">
    <property type="entry name" value="HDOD"/>
</dbReference>
<dbReference type="RefSeq" id="WP_201686475.1">
    <property type="nucleotide sequence ID" value="NZ_JAEQNA010000014.1"/>
</dbReference>
<dbReference type="EMBL" id="JAEQNA010000014">
    <property type="protein sequence ID" value="MBL0423336.1"/>
    <property type="molecule type" value="Genomic_DNA"/>
</dbReference>
<dbReference type="SUPFAM" id="SSF109604">
    <property type="entry name" value="HD-domain/PDEase-like"/>
    <property type="match status" value="1"/>
</dbReference>
<dbReference type="Proteomes" id="UP000613011">
    <property type="component" value="Unassembled WGS sequence"/>
</dbReference>
<dbReference type="PANTHER" id="PTHR33525">
    <property type="match status" value="1"/>
</dbReference>